<evidence type="ECO:0000256" key="9">
    <source>
        <dbReference type="PIRSR" id="PIRSR000077-4"/>
    </source>
</evidence>
<evidence type="ECO:0000256" key="6">
    <source>
        <dbReference type="NCBIfam" id="TIGR01068"/>
    </source>
</evidence>
<feature type="active site" description="Nucleophile" evidence="8">
    <location>
        <position position="28"/>
    </location>
</feature>
<dbReference type="Proteomes" id="UP000782880">
    <property type="component" value="Unassembled WGS sequence"/>
</dbReference>
<dbReference type="GO" id="GO:0015035">
    <property type="term" value="F:protein-disulfide reductase activity"/>
    <property type="evidence" value="ECO:0007669"/>
    <property type="project" value="UniProtKB-UniRule"/>
</dbReference>
<dbReference type="InterPro" id="IPR036249">
    <property type="entry name" value="Thioredoxin-like_sf"/>
</dbReference>
<feature type="domain" description="Thioredoxin" evidence="10">
    <location>
        <begin position="1"/>
        <end position="103"/>
    </location>
</feature>
<keyword evidence="4 9" id="KW-1015">Disulfide bond</keyword>
<evidence type="ECO:0000313" key="11">
    <source>
        <dbReference type="EMBL" id="HJG27079.1"/>
    </source>
</evidence>
<dbReference type="Gene3D" id="3.40.30.10">
    <property type="entry name" value="Glutaredoxin"/>
    <property type="match status" value="1"/>
</dbReference>
<sequence length="103" mass="11246">MVHEVHHNDLTQAQAADVAVLDFNATWCNPCRMLAPVLEEASKDLEDKALFYGIDVDENLALAQQFGISSIPALVVLKNGQPVARQVGFMPKATLMQWLGGVL</sequence>
<accession>A0A921IHX5</accession>
<feature type="disulfide bond" description="Redox-active" evidence="9">
    <location>
        <begin position="28"/>
        <end position="31"/>
    </location>
</feature>
<evidence type="ECO:0000256" key="4">
    <source>
        <dbReference type="ARBA" id="ARBA00023157"/>
    </source>
</evidence>
<dbReference type="AlphaFoldDB" id="A0A921IHX5"/>
<dbReference type="EMBL" id="DYVE01000009">
    <property type="protein sequence ID" value="HJG27079.1"/>
    <property type="molecule type" value="Genomic_DNA"/>
</dbReference>
<evidence type="ECO:0000313" key="12">
    <source>
        <dbReference type="Proteomes" id="UP000782880"/>
    </source>
</evidence>
<evidence type="ECO:0000256" key="7">
    <source>
        <dbReference type="PIRNR" id="PIRNR000077"/>
    </source>
</evidence>
<feature type="site" description="Contributes to redox potential value" evidence="8">
    <location>
        <position position="30"/>
    </location>
</feature>
<proteinExistence type="inferred from homology"/>
<dbReference type="PANTHER" id="PTHR45663:SF11">
    <property type="entry name" value="GEO12009P1"/>
    <property type="match status" value="1"/>
</dbReference>
<dbReference type="PROSITE" id="PS51352">
    <property type="entry name" value="THIOREDOXIN_2"/>
    <property type="match status" value="1"/>
</dbReference>
<name>A0A921IHX5_9FIRM</name>
<comment type="similarity">
    <text evidence="1 7">Belongs to the thioredoxin family.</text>
</comment>
<dbReference type="PIRSF" id="PIRSF000077">
    <property type="entry name" value="Thioredoxin"/>
    <property type="match status" value="1"/>
</dbReference>
<reference evidence="11" key="2">
    <citation type="submission" date="2021-09" db="EMBL/GenBank/DDBJ databases">
        <authorList>
            <person name="Gilroy R."/>
        </authorList>
    </citation>
    <scope>NUCLEOTIDE SEQUENCE</scope>
    <source>
        <strain evidence="11">ChiBcec21-2208</strain>
    </source>
</reference>
<dbReference type="Pfam" id="PF00085">
    <property type="entry name" value="Thioredoxin"/>
    <property type="match status" value="1"/>
</dbReference>
<dbReference type="InterPro" id="IPR013766">
    <property type="entry name" value="Thioredoxin_domain"/>
</dbReference>
<comment type="caution">
    <text evidence="11">The sequence shown here is derived from an EMBL/GenBank/DDBJ whole genome shotgun (WGS) entry which is preliminary data.</text>
</comment>
<organism evidence="11 12">
    <name type="scientific">Subdoligranulum variabile</name>
    <dbReference type="NCBI Taxonomy" id="214851"/>
    <lineage>
        <taxon>Bacteria</taxon>
        <taxon>Bacillati</taxon>
        <taxon>Bacillota</taxon>
        <taxon>Clostridia</taxon>
        <taxon>Eubacteriales</taxon>
        <taxon>Oscillospiraceae</taxon>
        <taxon>Subdoligranulum</taxon>
    </lineage>
</organism>
<protein>
    <recommendedName>
        <fullName evidence="6 7">Thioredoxin</fullName>
    </recommendedName>
</protein>
<dbReference type="GO" id="GO:0005829">
    <property type="term" value="C:cytosol"/>
    <property type="evidence" value="ECO:0007669"/>
    <property type="project" value="TreeGrafter"/>
</dbReference>
<evidence type="ECO:0000259" key="10">
    <source>
        <dbReference type="PROSITE" id="PS51352"/>
    </source>
</evidence>
<dbReference type="InterPro" id="IPR005746">
    <property type="entry name" value="Thioredoxin"/>
</dbReference>
<dbReference type="PANTHER" id="PTHR45663">
    <property type="entry name" value="GEO12009P1"/>
    <property type="match status" value="1"/>
</dbReference>
<feature type="active site" description="Nucleophile" evidence="8">
    <location>
        <position position="31"/>
    </location>
</feature>
<keyword evidence="2" id="KW-0813">Transport</keyword>
<dbReference type="SUPFAM" id="SSF52833">
    <property type="entry name" value="Thioredoxin-like"/>
    <property type="match status" value="1"/>
</dbReference>
<dbReference type="PRINTS" id="PR00421">
    <property type="entry name" value="THIOREDOXIN"/>
</dbReference>
<gene>
    <name evidence="11" type="primary">trxA</name>
    <name evidence="11" type="ORF">K8V20_00305</name>
</gene>
<keyword evidence="3" id="KW-0249">Electron transport</keyword>
<evidence type="ECO:0000256" key="8">
    <source>
        <dbReference type="PIRSR" id="PIRSR000077-1"/>
    </source>
</evidence>
<feature type="site" description="Deprotonates C-terminal active site Cys" evidence="8">
    <location>
        <position position="22"/>
    </location>
</feature>
<dbReference type="CDD" id="cd02947">
    <property type="entry name" value="TRX_family"/>
    <property type="match status" value="1"/>
</dbReference>
<dbReference type="GO" id="GO:0045454">
    <property type="term" value="P:cell redox homeostasis"/>
    <property type="evidence" value="ECO:0007669"/>
    <property type="project" value="TreeGrafter"/>
</dbReference>
<evidence type="ECO:0000256" key="2">
    <source>
        <dbReference type="ARBA" id="ARBA00022448"/>
    </source>
</evidence>
<evidence type="ECO:0000256" key="5">
    <source>
        <dbReference type="ARBA" id="ARBA00023284"/>
    </source>
</evidence>
<reference evidence="11" key="1">
    <citation type="journal article" date="2021" name="PeerJ">
        <title>Extensive microbial diversity within the chicken gut microbiome revealed by metagenomics and culture.</title>
        <authorList>
            <person name="Gilroy R."/>
            <person name="Ravi A."/>
            <person name="Getino M."/>
            <person name="Pursley I."/>
            <person name="Horton D.L."/>
            <person name="Alikhan N.F."/>
            <person name="Baker D."/>
            <person name="Gharbi K."/>
            <person name="Hall N."/>
            <person name="Watson M."/>
            <person name="Adriaenssens E.M."/>
            <person name="Foster-Nyarko E."/>
            <person name="Jarju S."/>
            <person name="Secka A."/>
            <person name="Antonio M."/>
            <person name="Oren A."/>
            <person name="Chaudhuri R.R."/>
            <person name="La Ragione R."/>
            <person name="Hildebrand F."/>
            <person name="Pallen M.J."/>
        </authorList>
    </citation>
    <scope>NUCLEOTIDE SEQUENCE</scope>
    <source>
        <strain evidence="11">ChiBcec21-2208</strain>
    </source>
</reference>
<keyword evidence="5 9" id="KW-0676">Redox-active center</keyword>
<dbReference type="NCBIfam" id="TIGR01068">
    <property type="entry name" value="thioredoxin"/>
    <property type="match status" value="1"/>
</dbReference>
<evidence type="ECO:0000256" key="1">
    <source>
        <dbReference type="ARBA" id="ARBA00008987"/>
    </source>
</evidence>
<evidence type="ECO:0000256" key="3">
    <source>
        <dbReference type="ARBA" id="ARBA00022982"/>
    </source>
</evidence>
<feature type="site" description="Contributes to redox potential value" evidence="8">
    <location>
        <position position="29"/>
    </location>
</feature>